<sequence length="275" mass="30640">MRITGSRVSVSQRASCLLLVVCALFSAAACTSSPAVVPSAKADLVTESDEPESRTRARRHLTLAVLYFNDGKTTIALDALKQSITADPNWFEAYNLRGLIYMRLNDSVLAEDSFKRALALEPKSAAVQHNYGRLLCKQSKLTEASMMFRSALANPTYGDRAKTWMTLAECQLEAGQRKDAEVSFQKAFELDTANPFTVYNLALLMFQRGDYVRAQFFARRLNNGDFANAESLWLGVRVERKLGNSDAASQLAGQLKKRFSQSREYAAFEQGNFDE</sequence>
<feature type="signal peptide" evidence="2">
    <location>
        <begin position="1"/>
        <end position="29"/>
    </location>
</feature>
<reference evidence="4" key="1">
    <citation type="submission" date="2019-02" db="EMBL/GenBank/DDBJ databases">
        <title>Complete genome sequence of Rhodoferax sp. Gr-4.</title>
        <authorList>
            <person name="Jin L."/>
        </authorList>
    </citation>
    <scope>NUCLEOTIDE SEQUENCE [LARGE SCALE GENOMIC DNA]</scope>
    <source>
        <strain evidence="4">Gr-4</strain>
    </source>
</reference>
<dbReference type="PANTHER" id="PTHR44216">
    <property type="entry name" value="PROTEIN O-MANNOSYL-TRANSFERASE TMTC2"/>
    <property type="match status" value="1"/>
</dbReference>
<keyword evidence="2" id="KW-0732">Signal</keyword>
<dbReference type="Pfam" id="PF13432">
    <property type="entry name" value="TPR_16"/>
    <property type="match status" value="1"/>
</dbReference>
<dbReference type="InterPro" id="IPR052384">
    <property type="entry name" value="TMTC_O-mannosyltransferase"/>
</dbReference>
<proteinExistence type="predicted"/>
<feature type="repeat" description="TPR" evidence="1">
    <location>
        <begin position="161"/>
        <end position="194"/>
    </location>
</feature>
<feature type="chain" id="PRO_5022190683" evidence="2">
    <location>
        <begin position="30"/>
        <end position="275"/>
    </location>
</feature>
<protein>
    <submittedName>
        <fullName evidence="3">Type IV pilus biogenesis/stability protein PilW</fullName>
    </submittedName>
</protein>
<dbReference type="PROSITE" id="PS51257">
    <property type="entry name" value="PROKAR_LIPOPROTEIN"/>
    <property type="match status" value="1"/>
</dbReference>
<dbReference type="NCBIfam" id="TIGR02521">
    <property type="entry name" value="type_IV_pilW"/>
    <property type="match status" value="1"/>
</dbReference>
<name>A0A515EVR1_9BURK</name>
<dbReference type="PROSITE" id="PS50005">
    <property type="entry name" value="TPR"/>
    <property type="match status" value="2"/>
</dbReference>
<dbReference type="GO" id="GO:0000030">
    <property type="term" value="F:mannosyltransferase activity"/>
    <property type="evidence" value="ECO:0007669"/>
    <property type="project" value="TreeGrafter"/>
</dbReference>
<dbReference type="EMBL" id="CP036282">
    <property type="protein sequence ID" value="QDL56772.1"/>
    <property type="molecule type" value="Genomic_DNA"/>
</dbReference>
<evidence type="ECO:0000313" key="4">
    <source>
        <dbReference type="Proteomes" id="UP000317365"/>
    </source>
</evidence>
<keyword evidence="1" id="KW-0802">TPR repeat</keyword>
<dbReference type="PANTHER" id="PTHR44216:SF3">
    <property type="entry name" value="PROTEIN O-MANNOSYL-TRANSFERASE TMTC2"/>
    <property type="match status" value="1"/>
</dbReference>
<dbReference type="SMART" id="SM00028">
    <property type="entry name" value="TPR"/>
    <property type="match status" value="3"/>
</dbReference>
<dbReference type="InterPro" id="IPR019734">
    <property type="entry name" value="TPR_rpt"/>
</dbReference>
<accession>A0A515EVR1</accession>
<dbReference type="InterPro" id="IPR011990">
    <property type="entry name" value="TPR-like_helical_dom_sf"/>
</dbReference>
<evidence type="ECO:0000313" key="3">
    <source>
        <dbReference type="EMBL" id="QDL56772.1"/>
    </source>
</evidence>
<dbReference type="GO" id="GO:0035269">
    <property type="term" value="P:protein O-linked glycosylation via mannose"/>
    <property type="evidence" value="ECO:0007669"/>
    <property type="project" value="TreeGrafter"/>
</dbReference>
<dbReference type="InterPro" id="IPR013360">
    <property type="entry name" value="Pilus_4_PilW"/>
</dbReference>
<reference evidence="4" key="2">
    <citation type="journal article" date="2020" name="Int. J. Syst. Evol. Microbiol.">
        <title>Genomic insights into a novel species Rhodoferax aquaticus sp. nov., isolated from freshwater.</title>
        <authorList>
            <person name="Li T."/>
            <person name="Zhuo Y."/>
            <person name="Jin C.Z."/>
            <person name="Wu X."/>
            <person name="Ko S.R."/>
            <person name="Jin F.J."/>
            <person name="Ahn C.Y."/>
            <person name="Oh H.M."/>
            <person name="Lee H.G."/>
            <person name="Jin L."/>
        </authorList>
    </citation>
    <scope>NUCLEOTIDE SEQUENCE [LARGE SCALE GENOMIC DNA]</scope>
    <source>
        <strain evidence="4">Gr-4</strain>
    </source>
</reference>
<dbReference type="Proteomes" id="UP000317365">
    <property type="component" value="Chromosome"/>
</dbReference>
<dbReference type="Pfam" id="PF13181">
    <property type="entry name" value="TPR_8"/>
    <property type="match status" value="1"/>
</dbReference>
<evidence type="ECO:0000256" key="2">
    <source>
        <dbReference type="SAM" id="SignalP"/>
    </source>
</evidence>
<gene>
    <name evidence="3" type="primary">pilW</name>
    <name evidence="3" type="ORF">EXZ61_11435</name>
</gene>
<dbReference type="Gene3D" id="1.25.40.10">
    <property type="entry name" value="Tetratricopeptide repeat domain"/>
    <property type="match status" value="1"/>
</dbReference>
<dbReference type="KEGG" id="rhg:EXZ61_11435"/>
<dbReference type="SUPFAM" id="SSF48452">
    <property type="entry name" value="TPR-like"/>
    <property type="match status" value="1"/>
</dbReference>
<feature type="repeat" description="TPR" evidence="1">
    <location>
        <begin position="91"/>
        <end position="124"/>
    </location>
</feature>
<dbReference type="AlphaFoldDB" id="A0A515EVR1"/>
<organism evidence="3 4">
    <name type="scientific">Rhodoferax aquaticus</name>
    <dbReference type="NCBI Taxonomy" id="2527691"/>
    <lineage>
        <taxon>Bacteria</taxon>
        <taxon>Pseudomonadati</taxon>
        <taxon>Pseudomonadota</taxon>
        <taxon>Betaproteobacteria</taxon>
        <taxon>Burkholderiales</taxon>
        <taxon>Comamonadaceae</taxon>
        <taxon>Rhodoferax</taxon>
    </lineage>
</organism>
<evidence type="ECO:0000256" key="1">
    <source>
        <dbReference type="PROSITE-ProRule" id="PRU00339"/>
    </source>
</evidence>
<keyword evidence="4" id="KW-1185">Reference proteome</keyword>